<sequence>MLVPNRHGSAESYRYGFQGQEKDDEVKGEGNSLNYTFRMHDPRVGRFFAVDPLAPKYPFYSPYQFSGNRVIDMVELEGLEPAEPGSRENQKGSAFDYSLVTDNPGDALSFLLSYQEWSWHSGTKTTASGWYTNDDYKEVVMPFALDAAYANGWSTGTCWKSAKKLIGNPGPERMISQNLNYFLTSRVFDGSSGDPMDILSQIGAHEINSFNKALYYTATGHTESMDFSSPVFGMGLGLKGFALNRGKSVDLFRAISGDELIDIANMGFRNKGGYETGKLFATSAEDASNFGRLFYQADNKPFFIIKTSINTKYETLLFRTEMDLMEGISVPNNLFKKLNLKNTSVIDAMPLPNHPWIKN</sequence>
<accession>A0A917DGS7</accession>
<evidence type="ECO:0000256" key="1">
    <source>
        <dbReference type="SAM" id="MobiDB-lite"/>
    </source>
</evidence>
<evidence type="ECO:0000313" key="2">
    <source>
        <dbReference type="EMBL" id="GGD34343.1"/>
    </source>
</evidence>
<dbReference type="EMBL" id="BMFG01000011">
    <property type="protein sequence ID" value="GGD34343.1"/>
    <property type="molecule type" value="Genomic_DNA"/>
</dbReference>
<proteinExistence type="predicted"/>
<name>A0A917DGS7_9FLAO</name>
<dbReference type="Gene3D" id="2.180.10.10">
    <property type="entry name" value="RHS repeat-associated core"/>
    <property type="match status" value="1"/>
</dbReference>
<protein>
    <recommendedName>
        <fullName evidence="4">RHS repeat-associated core domain-containing protein</fullName>
    </recommendedName>
</protein>
<comment type="caution">
    <text evidence="2">The sequence shown here is derived from an EMBL/GenBank/DDBJ whole genome shotgun (WGS) entry which is preliminary data.</text>
</comment>
<organism evidence="2 3">
    <name type="scientific">Flavobacterium orientale</name>
    <dbReference type="NCBI Taxonomy" id="1756020"/>
    <lineage>
        <taxon>Bacteria</taxon>
        <taxon>Pseudomonadati</taxon>
        <taxon>Bacteroidota</taxon>
        <taxon>Flavobacteriia</taxon>
        <taxon>Flavobacteriales</taxon>
        <taxon>Flavobacteriaceae</taxon>
        <taxon>Flavobacterium</taxon>
    </lineage>
</organism>
<gene>
    <name evidence="2" type="ORF">GCM10011343_25300</name>
</gene>
<reference evidence="2" key="2">
    <citation type="submission" date="2020-09" db="EMBL/GenBank/DDBJ databases">
        <authorList>
            <person name="Sun Q."/>
            <person name="Zhou Y."/>
        </authorList>
    </citation>
    <scope>NUCLEOTIDE SEQUENCE</scope>
    <source>
        <strain evidence="2">CGMCC 1.12506</strain>
    </source>
</reference>
<evidence type="ECO:0008006" key="4">
    <source>
        <dbReference type="Google" id="ProtNLM"/>
    </source>
</evidence>
<dbReference type="AlphaFoldDB" id="A0A917DGS7"/>
<reference evidence="2" key="1">
    <citation type="journal article" date="2014" name="Int. J. Syst. Evol. Microbiol.">
        <title>Complete genome sequence of Corynebacterium casei LMG S-19264T (=DSM 44701T), isolated from a smear-ripened cheese.</title>
        <authorList>
            <consortium name="US DOE Joint Genome Institute (JGI-PGF)"/>
            <person name="Walter F."/>
            <person name="Albersmeier A."/>
            <person name="Kalinowski J."/>
            <person name="Ruckert C."/>
        </authorList>
    </citation>
    <scope>NUCLEOTIDE SEQUENCE</scope>
    <source>
        <strain evidence="2">CGMCC 1.12506</strain>
    </source>
</reference>
<dbReference type="RefSeq" id="WP_188362951.1">
    <property type="nucleotide sequence ID" value="NZ_BMFG01000011.1"/>
</dbReference>
<keyword evidence="3" id="KW-1185">Reference proteome</keyword>
<evidence type="ECO:0000313" key="3">
    <source>
        <dbReference type="Proteomes" id="UP000625735"/>
    </source>
</evidence>
<feature type="region of interest" description="Disordered" evidence="1">
    <location>
        <begin position="1"/>
        <end position="27"/>
    </location>
</feature>
<dbReference type="Proteomes" id="UP000625735">
    <property type="component" value="Unassembled WGS sequence"/>
</dbReference>